<sequence>MERAGEERAGEEREGEEREGEEREGEEREGEESDGEEREGEESDGEEGREEGNDGLRKYKAAIVPIISTYYLVNQPNENGSYIPPTLKHRKSWKDILNTHIRRGMASHPRQEPRYRKLYRHVN</sequence>
<evidence type="ECO:0000256" key="1">
    <source>
        <dbReference type="SAM" id="MobiDB-lite"/>
    </source>
</evidence>
<dbReference type="EMBL" id="JAWQEG010000780">
    <property type="protein sequence ID" value="KAK3885650.1"/>
    <property type="molecule type" value="Genomic_DNA"/>
</dbReference>
<dbReference type="AlphaFoldDB" id="A0AAE1G5F7"/>
<reference evidence="2" key="1">
    <citation type="submission" date="2023-10" db="EMBL/GenBank/DDBJ databases">
        <title>Genome assemblies of two species of porcelain crab, Petrolisthes cinctipes and Petrolisthes manimaculis (Anomura: Porcellanidae).</title>
        <authorList>
            <person name="Angst P."/>
        </authorList>
    </citation>
    <scope>NUCLEOTIDE SEQUENCE</scope>
    <source>
        <strain evidence="2">PB745_01</strain>
        <tissue evidence="2">Gill</tissue>
    </source>
</reference>
<accession>A0AAE1G5F7</accession>
<evidence type="ECO:0000313" key="3">
    <source>
        <dbReference type="Proteomes" id="UP001286313"/>
    </source>
</evidence>
<protein>
    <submittedName>
        <fullName evidence="2">Uncharacterized protein</fullName>
    </submittedName>
</protein>
<evidence type="ECO:0000313" key="2">
    <source>
        <dbReference type="EMBL" id="KAK3885650.1"/>
    </source>
</evidence>
<organism evidence="2 3">
    <name type="scientific">Petrolisthes cinctipes</name>
    <name type="common">Flat porcelain crab</name>
    <dbReference type="NCBI Taxonomy" id="88211"/>
    <lineage>
        <taxon>Eukaryota</taxon>
        <taxon>Metazoa</taxon>
        <taxon>Ecdysozoa</taxon>
        <taxon>Arthropoda</taxon>
        <taxon>Crustacea</taxon>
        <taxon>Multicrustacea</taxon>
        <taxon>Malacostraca</taxon>
        <taxon>Eumalacostraca</taxon>
        <taxon>Eucarida</taxon>
        <taxon>Decapoda</taxon>
        <taxon>Pleocyemata</taxon>
        <taxon>Anomura</taxon>
        <taxon>Galatheoidea</taxon>
        <taxon>Porcellanidae</taxon>
        <taxon>Petrolisthes</taxon>
    </lineage>
</organism>
<gene>
    <name evidence="2" type="ORF">Pcinc_010152</name>
</gene>
<dbReference type="Proteomes" id="UP001286313">
    <property type="component" value="Unassembled WGS sequence"/>
</dbReference>
<feature type="compositionally biased region" description="Acidic residues" evidence="1">
    <location>
        <begin position="17"/>
        <end position="49"/>
    </location>
</feature>
<comment type="caution">
    <text evidence="2">The sequence shown here is derived from an EMBL/GenBank/DDBJ whole genome shotgun (WGS) entry which is preliminary data.</text>
</comment>
<feature type="region of interest" description="Disordered" evidence="1">
    <location>
        <begin position="1"/>
        <end position="56"/>
    </location>
</feature>
<name>A0AAE1G5F7_PETCI</name>
<feature type="compositionally biased region" description="Basic and acidic residues" evidence="1">
    <location>
        <begin position="1"/>
        <end position="16"/>
    </location>
</feature>
<keyword evidence="3" id="KW-1185">Reference proteome</keyword>
<proteinExistence type="predicted"/>